<dbReference type="RefSeq" id="WP_276237842.1">
    <property type="nucleotide sequence ID" value="NZ_CP119989.1"/>
</dbReference>
<proteinExistence type="predicted"/>
<dbReference type="InterPro" id="IPR058429">
    <property type="entry name" value="DUF8116"/>
</dbReference>
<reference evidence="2 3" key="1">
    <citation type="journal article" date="2019" name="Int. J. Syst. Evol. Microbiol.">
        <title>The Global Catalogue of Microorganisms (GCM) 10K type strain sequencing project: providing services to taxonomists for standard genome sequencing and annotation.</title>
        <authorList>
            <consortium name="The Broad Institute Genomics Platform"/>
            <consortium name="The Broad Institute Genome Sequencing Center for Infectious Disease"/>
            <person name="Wu L."/>
            <person name="Ma J."/>
        </authorList>
    </citation>
    <scope>NUCLEOTIDE SEQUENCE [LARGE SCALE GENOMIC DNA]</scope>
    <source>
        <strain evidence="2 3">DT55</strain>
    </source>
</reference>
<feature type="domain" description="DUF8116" evidence="1">
    <location>
        <begin position="146"/>
        <end position="273"/>
    </location>
</feature>
<dbReference type="AlphaFoldDB" id="A0ABD5WZP6"/>
<evidence type="ECO:0000313" key="2">
    <source>
        <dbReference type="EMBL" id="MFC7097665.1"/>
    </source>
</evidence>
<feature type="domain" description="DUF8116" evidence="1">
    <location>
        <begin position="1"/>
        <end position="119"/>
    </location>
</feature>
<name>A0ABD5WZP6_9EURY</name>
<dbReference type="Pfam" id="PF26426">
    <property type="entry name" value="DUF8116"/>
    <property type="match status" value="2"/>
</dbReference>
<evidence type="ECO:0000259" key="1">
    <source>
        <dbReference type="Pfam" id="PF26426"/>
    </source>
</evidence>
<evidence type="ECO:0000313" key="3">
    <source>
        <dbReference type="Proteomes" id="UP001596388"/>
    </source>
</evidence>
<dbReference type="GeneID" id="79271426"/>
<comment type="caution">
    <text evidence="2">The sequence shown here is derived from an EMBL/GenBank/DDBJ whole genome shotgun (WGS) entry which is preliminary data.</text>
</comment>
<gene>
    <name evidence="2" type="ORF">ACFQKD_10145</name>
</gene>
<accession>A0ABD5WZP6</accession>
<organism evidence="2 3">
    <name type="scientific">Halobaculum marinum</name>
    <dbReference type="NCBI Taxonomy" id="3031996"/>
    <lineage>
        <taxon>Archaea</taxon>
        <taxon>Methanobacteriati</taxon>
        <taxon>Methanobacteriota</taxon>
        <taxon>Stenosarchaea group</taxon>
        <taxon>Halobacteria</taxon>
        <taxon>Halobacteriales</taxon>
        <taxon>Haloferacaceae</taxon>
        <taxon>Halobaculum</taxon>
    </lineage>
</organism>
<dbReference type="EMBL" id="JBHTAG010000003">
    <property type="protein sequence ID" value="MFC7097665.1"/>
    <property type="molecule type" value="Genomic_DNA"/>
</dbReference>
<keyword evidence="3" id="KW-1185">Reference proteome</keyword>
<dbReference type="Proteomes" id="UP001596388">
    <property type="component" value="Unassembled WGS sequence"/>
</dbReference>
<protein>
    <recommendedName>
        <fullName evidence="1">DUF8116 domain-containing protein</fullName>
    </recommendedName>
</protein>
<sequence>MTVLRLLGARDAADFAEWYRAGAEYSDRVAEGMGFERTGVGPDGADPLANPAPVVTALRAGRTDLPPETARVVAATYLGDAEFGAPFLAYTPRWYRLALAGPVALATRRLRRVAEPFVRRVVLDGGSGGADASGQTHRRGGVPPVGPVYSTPADLSVGADAVAAVRDAGGWSAFERSFLLADAVLHTEWFADVARSGGIRVPEELVERTVSESAAYYTGNRESLSPRVRRFQRHLFADDAWVRDVDASYRLNSALFGVWERILRRERRRLDRSERPEHRPS</sequence>